<evidence type="ECO:0000256" key="4">
    <source>
        <dbReference type="SAM" id="Phobius"/>
    </source>
</evidence>
<dbReference type="Proteomes" id="UP000019384">
    <property type="component" value="Unassembled WGS sequence"/>
</dbReference>
<protein>
    <submittedName>
        <fullName evidence="5">Uncharacterized protein</fullName>
    </submittedName>
</protein>
<evidence type="ECO:0000256" key="2">
    <source>
        <dbReference type="ARBA" id="ARBA00023242"/>
    </source>
</evidence>
<keyword evidence="4" id="KW-0812">Transmembrane</keyword>
<sequence>MSKSSTTASSVSYDSQGLSDITDPFQFESALYGGLDYLLSAGDFLGVQPPKRRDSMDLAATQRDNPDAKEDSAQASPANDIAEFSLTPIMRQLDLPSPQSTELTGSKLAEEIMTFNDNTNLYPSPALSSSLSYSEENMMLTHFFNKLLPLLDSHPSSPWPELALKYCDFEIARSCFISLSCMHLYESRGENEFYKRGLLHINKTMEYLVNYVKTSKEGFSNDSPENDKVVERTEDPGINVESIVVNLKNDAVNKKRTSFFVILLLIYVHLLFGILESGRSALSRVFLKLFASITEDETFQVVLQRIDQSQTLICVLSWFDTIAAIVSPDCRLPYCNPQWYGTKTDTISTAKMNGCPGEIFNCIAQVCKLRADLKKGEMRPAAIVSEFERIKNEILNYRDYVPLKLPGDTNGVTFEYEERLRGAQCWSLAVYIKLLEVCKVSDDYLDVIQQATREFVFIYDMLSPVSPICTQMVWPIFIIGCHCERLQDRNKFRKYMETLYQTVQMGTVMTMRKIVEEVWSTGKHSDDILMGKEWLGAGIDYLPY</sequence>
<feature type="compositionally biased region" description="Low complexity" evidence="3">
    <location>
        <begin position="1"/>
        <end position="15"/>
    </location>
</feature>
<comment type="subcellular location">
    <subcellularLocation>
        <location evidence="1">Nucleus</location>
    </subcellularLocation>
</comment>
<dbReference type="GeneID" id="34519929"/>
<evidence type="ECO:0000256" key="3">
    <source>
        <dbReference type="SAM" id="MobiDB-lite"/>
    </source>
</evidence>
<evidence type="ECO:0000313" key="5">
    <source>
        <dbReference type="EMBL" id="CDK26539.1"/>
    </source>
</evidence>
<feature type="transmembrane region" description="Helical" evidence="4">
    <location>
        <begin position="257"/>
        <end position="275"/>
    </location>
</feature>
<keyword evidence="4" id="KW-1133">Transmembrane helix</keyword>
<gene>
    <name evidence="5" type="ORF">KUCA_T00002511001</name>
</gene>
<dbReference type="InterPro" id="IPR021858">
    <property type="entry name" value="Fun_TF"/>
</dbReference>
<dbReference type="HOGENOM" id="CLU_028543_0_0_1"/>
<dbReference type="OrthoDB" id="3598904at2759"/>
<dbReference type="PANTHER" id="PTHR37534:SF46">
    <property type="entry name" value="ZN(II)2CYS6 TRANSCRIPTION FACTOR (EUROFUNG)"/>
    <property type="match status" value="1"/>
</dbReference>
<reference evidence="5" key="2">
    <citation type="submission" date="2014-02" db="EMBL/GenBank/DDBJ databases">
        <title>Complete DNA sequence of /Kuraishia capsulata/ illustrates novel genomic features among budding yeasts (/Saccharomycotina/).</title>
        <authorList>
            <person name="Morales L."/>
            <person name="Noel B."/>
            <person name="Porcel B."/>
            <person name="Marcet-Houben M."/>
            <person name="Hullo M-F."/>
            <person name="Sacerdot C."/>
            <person name="Tekaia F."/>
            <person name="Leh-Louis V."/>
            <person name="Despons L."/>
            <person name="Khanna V."/>
            <person name="Aury J-M."/>
            <person name="Barbe V."/>
            <person name="Couloux A."/>
            <person name="Labadie K."/>
            <person name="Pelletier E."/>
            <person name="Souciet J-L."/>
            <person name="Boekhout T."/>
            <person name="Gabaldon T."/>
            <person name="Wincker P."/>
            <person name="Dujon B."/>
        </authorList>
    </citation>
    <scope>NUCLEOTIDE SEQUENCE</scope>
    <source>
        <strain evidence="5">CBS 1993</strain>
    </source>
</reference>
<name>W6MJ69_9ASCO</name>
<keyword evidence="4" id="KW-0472">Membrane</keyword>
<dbReference type="Pfam" id="PF11951">
    <property type="entry name" value="Fungal_trans_2"/>
    <property type="match status" value="1"/>
</dbReference>
<evidence type="ECO:0000256" key="1">
    <source>
        <dbReference type="ARBA" id="ARBA00004123"/>
    </source>
</evidence>
<feature type="region of interest" description="Disordered" evidence="3">
    <location>
        <begin position="58"/>
        <end position="77"/>
    </location>
</feature>
<dbReference type="PANTHER" id="PTHR37534">
    <property type="entry name" value="TRANSCRIPTIONAL ACTIVATOR PROTEIN UGA3"/>
    <property type="match status" value="1"/>
</dbReference>
<accession>W6MJ69</accession>
<dbReference type="STRING" id="1382522.W6MJ69"/>
<dbReference type="AlphaFoldDB" id="W6MJ69"/>
<evidence type="ECO:0000313" key="6">
    <source>
        <dbReference type="Proteomes" id="UP000019384"/>
    </source>
</evidence>
<dbReference type="GO" id="GO:0005634">
    <property type="term" value="C:nucleus"/>
    <property type="evidence" value="ECO:0007669"/>
    <property type="project" value="UniProtKB-SubCell"/>
</dbReference>
<keyword evidence="6" id="KW-1185">Reference proteome</keyword>
<dbReference type="EMBL" id="HG793127">
    <property type="protein sequence ID" value="CDK26539.1"/>
    <property type="molecule type" value="Genomic_DNA"/>
</dbReference>
<keyword evidence="2" id="KW-0539">Nucleus</keyword>
<dbReference type="RefSeq" id="XP_022458541.1">
    <property type="nucleotide sequence ID" value="XM_022602769.1"/>
</dbReference>
<feature type="region of interest" description="Disordered" evidence="3">
    <location>
        <begin position="1"/>
        <end position="21"/>
    </location>
</feature>
<proteinExistence type="predicted"/>
<reference evidence="5" key="1">
    <citation type="submission" date="2013-12" db="EMBL/GenBank/DDBJ databases">
        <authorList>
            <person name="Genoscope - CEA"/>
        </authorList>
    </citation>
    <scope>NUCLEOTIDE SEQUENCE</scope>
    <source>
        <strain evidence="5">CBS 1993</strain>
    </source>
</reference>
<organism evidence="5 6">
    <name type="scientific">Kuraishia capsulata CBS 1993</name>
    <dbReference type="NCBI Taxonomy" id="1382522"/>
    <lineage>
        <taxon>Eukaryota</taxon>
        <taxon>Fungi</taxon>
        <taxon>Dikarya</taxon>
        <taxon>Ascomycota</taxon>
        <taxon>Saccharomycotina</taxon>
        <taxon>Pichiomycetes</taxon>
        <taxon>Pichiales</taxon>
        <taxon>Pichiaceae</taxon>
        <taxon>Kuraishia</taxon>
    </lineage>
</organism>